<accession>A0A644ZWV4</accession>
<sequence>MHPNPQPGGSPELGGNQVPRARGEDIVMVKAGGGTGFEQLSHAGQGGPGHHLLVQPLPHLVEGHQPGKQLHPLHLGQVAGKNLVKMMMGVD</sequence>
<feature type="region of interest" description="Disordered" evidence="1">
    <location>
        <begin position="1"/>
        <end position="24"/>
    </location>
</feature>
<evidence type="ECO:0000256" key="1">
    <source>
        <dbReference type="SAM" id="MobiDB-lite"/>
    </source>
</evidence>
<evidence type="ECO:0000313" key="2">
    <source>
        <dbReference type="EMBL" id="MPM45415.1"/>
    </source>
</evidence>
<comment type="caution">
    <text evidence="2">The sequence shown here is derived from an EMBL/GenBank/DDBJ whole genome shotgun (WGS) entry which is preliminary data.</text>
</comment>
<dbReference type="AlphaFoldDB" id="A0A644ZWV4"/>
<organism evidence="2">
    <name type="scientific">bioreactor metagenome</name>
    <dbReference type="NCBI Taxonomy" id="1076179"/>
    <lineage>
        <taxon>unclassified sequences</taxon>
        <taxon>metagenomes</taxon>
        <taxon>ecological metagenomes</taxon>
    </lineage>
</organism>
<protein>
    <submittedName>
        <fullName evidence="2">Uncharacterized protein</fullName>
    </submittedName>
</protein>
<name>A0A644ZWV4_9ZZZZ</name>
<dbReference type="EMBL" id="VSSQ01010866">
    <property type="protein sequence ID" value="MPM45415.1"/>
    <property type="molecule type" value="Genomic_DNA"/>
</dbReference>
<reference evidence="2" key="1">
    <citation type="submission" date="2019-08" db="EMBL/GenBank/DDBJ databases">
        <authorList>
            <person name="Kucharzyk K."/>
            <person name="Murdoch R.W."/>
            <person name="Higgins S."/>
            <person name="Loffler F."/>
        </authorList>
    </citation>
    <scope>NUCLEOTIDE SEQUENCE</scope>
</reference>
<gene>
    <name evidence="2" type="ORF">SDC9_92102</name>
</gene>
<proteinExistence type="predicted"/>